<gene>
    <name evidence="1" type="ORF">OJAV_G00235420</name>
</gene>
<organism evidence="1 2">
    <name type="scientific">Oryzias javanicus</name>
    <name type="common">Javanese ricefish</name>
    <name type="synonym">Aplocheilus javanicus</name>
    <dbReference type="NCBI Taxonomy" id="123683"/>
    <lineage>
        <taxon>Eukaryota</taxon>
        <taxon>Metazoa</taxon>
        <taxon>Chordata</taxon>
        <taxon>Craniata</taxon>
        <taxon>Vertebrata</taxon>
        <taxon>Euteleostomi</taxon>
        <taxon>Actinopterygii</taxon>
        <taxon>Neopterygii</taxon>
        <taxon>Teleostei</taxon>
        <taxon>Neoteleostei</taxon>
        <taxon>Acanthomorphata</taxon>
        <taxon>Ovalentaria</taxon>
        <taxon>Atherinomorphae</taxon>
        <taxon>Beloniformes</taxon>
        <taxon>Adrianichthyidae</taxon>
        <taxon>Oryziinae</taxon>
        <taxon>Oryzias</taxon>
    </lineage>
</organism>
<dbReference type="AlphaFoldDB" id="A0A437BYH2"/>
<proteinExistence type="predicted"/>
<reference evidence="1 2" key="2">
    <citation type="submission" date="2019-01" db="EMBL/GenBank/DDBJ databases">
        <title>A chromosome length genome reference of the Java medaka (oryzias javanicus).</title>
        <authorList>
            <person name="Herpin A."/>
            <person name="Takehana Y."/>
            <person name="Naruse K."/>
            <person name="Ansai S."/>
            <person name="Kawaguchi M."/>
        </authorList>
    </citation>
    <scope>NUCLEOTIDE SEQUENCE [LARGE SCALE GENOMIC DNA]</scope>
    <source>
        <strain evidence="1">RS831</strain>
        <tissue evidence="1">Whole body</tissue>
    </source>
</reference>
<keyword evidence="2" id="KW-1185">Reference proteome</keyword>
<dbReference type="Proteomes" id="UP000283210">
    <property type="component" value="Unassembled WGS sequence"/>
</dbReference>
<protein>
    <submittedName>
        <fullName evidence="1">Uncharacterized protein</fullName>
    </submittedName>
</protein>
<sequence length="164" mass="18488">MGWPDGRKSALLQPPQTSSSHARTTIFCVVLLTVCPRRSLVNFLGWSTFTSKLVKFSKISERLLRSQRQLTWSLKTATMNLRIVKTLLCPLWSRSEPSQSLQTHPRHGSAVCQLPPLNLAPLGLLLRFLRVLRQARCTQPPDPDHISVLITFCCYLCAPSSLIH</sequence>
<accession>A0A437BYH2</accession>
<name>A0A437BYH2_ORYJA</name>
<evidence type="ECO:0000313" key="2">
    <source>
        <dbReference type="Proteomes" id="UP000283210"/>
    </source>
</evidence>
<dbReference type="EMBL" id="ML136675">
    <property type="protein sequence ID" value="RVE55523.1"/>
    <property type="molecule type" value="Genomic_DNA"/>
</dbReference>
<evidence type="ECO:0000313" key="1">
    <source>
        <dbReference type="EMBL" id="RVE55523.1"/>
    </source>
</evidence>
<reference evidence="1 2" key="1">
    <citation type="submission" date="2018-11" db="EMBL/GenBank/DDBJ databases">
        <authorList>
            <person name="Lopez-Roques C."/>
            <person name="Donnadieu C."/>
            <person name="Bouchez O."/>
            <person name="Klopp C."/>
            <person name="Cabau C."/>
            <person name="Zahm M."/>
        </authorList>
    </citation>
    <scope>NUCLEOTIDE SEQUENCE [LARGE SCALE GENOMIC DNA]</scope>
    <source>
        <strain evidence="1">RS831</strain>
        <tissue evidence="1">Whole body</tissue>
    </source>
</reference>